<accession>A0A251QUI4</accession>
<dbReference type="PANTHER" id="PTHR22930">
    <property type="match status" value="1"/>
</dbReference>
<dbReference type="Proteomes" id="UP000006882">
    <property type="component" value="Chromosome G1"/>
</dbReference>
<reference evidence="2 3" key="1">
    <citation type="journal article" date="2013" name="Nat. Genet.">
        <title>The high-quality draft genome of peach (Prunus persica) identifies unique patterns of genetic diversity, domestication and genome evolution.</title>
        <authorList>
            <consortium name="International Peach Genome Initiative"/>
            <person name="Verde I."/>
            <person name="Abbott A.G."/>
            <person name="Scalabrin S."/>
            <person name="Jung S."/>
            <person name="Shu S."/>
            <person name="Marroni F."/>
            <person name="Zhebentyayeva T."/>
            <person name="Dettori M.T."/>
            <person name="Grimwood J."/>
            <person name="Cattonaro F."/>
            <person name="Zuccolo A."/>
            <person name="Rossini L."/>
            <person name="Jenkins J."/>
            <person name="Vendramin E."/>
            <person name="Meisel L.A."/>
            <person name="Decroocq V."/>
            <person name="Sosinski B."/>
            <person name="Prochnik S."/>
            <person name="Mitros T."/>
            <person name="Policriti A."/>
            <person name="Cipriani G."/>
            <person name="Dondini L."/>
            <person name="Ficklin S."/>
            <person name="Goodstein D.M."/>
            <person name="Xuan P."/>
            <person name="Del Fabbro C."/>
            <person name="Aramini V."/>
            <person name="Copetti D."/>
            <person name="Gonzalez S."/>
            <person name="Horner D.S."/>
            <person name="Falchi R."/>
            <person name="Lucas S."/>
            <person name="Mica E."/>
            <person name="Maldonado J."/>
            <person name="Lazzari B."/>
            <person name="Bielenberg D."/>
            <person name="Pirona R."/>
            <person name="Miculan M."/>
            <person name="Barakat A."/>
            <person name="Testolin R."/>
            <person name="Stella A."/>
            <person name="Tartarini S."/>
            <person name="Tonutti P."/>
            <person name="Arus P."/>
            <person name="Orellana A."/>
            <person name="Wells C."/>
            <person name="Main D."/>
            <person name="Vizzotto G."/>
            <person name="Silva H."/>
            <person name="Salamini F."/>
            <person name="Schmutz J."/>
            <person name="Morgante M."/>
            <person name="Rokhsar D.S."/>
        </authorList>
    </citation>
    <scope>NUCLEOTIDE SEQUENCE [LARGE SCALE GENOMIC DNA]</scope>
    <source>
        <strain evidence="3">cv. Nemared</strain>
    </source>
</reference>
<dbReference type="Pfam" id="PF26138">
    <property type="entry name" value="DUF8040"/>
    <property type="match status" value="1"/>
</dbReference>
<keyword evidence="3" id="KW-1185">Reference proteome</keyword>
<dbReference type="AlphaFoldDB" id="A0A251QUI4"/>
<dbReference type="eggNOG" id="KOG4585">
    <property type="taxonomic scope" value="Eukaryota"/>
</dbReference>
<name>A0A251QUI4_PRUPE</name>
<dbReference type="PANTHER" id="PTHR22930:SF281">
    <property type="entry name" value="NUCLEASE"/>
    <property type="match status" value="1"/>
</dbReference>
<feature type="domain" description="DUF8040" evidence="1">
    <location>
        <begin position="2"/>
        <end position="76"/>
    </location>
</feature>
<gene>
    <name evidence="2" type="ORF">PRUPE_1G083600</name>
</gene>
<proteinExistence type="predicted"/>
<protein>
    <recommendedName>
        <fullName evidence="1">DUF8040 domain-containing protein</fullName>
    </recommendedName>
</protein>
<dbReference type="InterPro" id="IPR058353">
    <property type="entry name" value="DUF8040"/>
</dbReference>
<organism evidence="2 3">
    <name type="scientific">Prunus persica</name>
    <name type="common">Peach</name>
    <name type="synonym">Amygdalus persica</name>
    <dbReference type="NCBI Taxonomy" id="3760"/>
    <lineage>
        <taxon>Eukaryota</taxon>
        <taxon>Viridiplantae</taxon>
        <taxon>Streptophyta</taxon>
        <taxon>Embryophyta</taxon>
        <taxon>Tracheophyta</taxon>
        <taxon>Spermatophyta</taxon>
        <taxon>Magnoliopsida</taxon>
        <taxon>eudicotyledons</taxon>
        <taxon>Gunneridae</taxon>
        <taxon>Pentapetalae</taxon>
        <taxon>rosids</taxon>
        <taxon>fabids</taxon>
        <taxon>Rosales</taxon>
        <taxon>Rosaceae</taxon>
        <taxon>Amygdaloideae</taxon>
        <taxon>Amygdaleae</taxon>
        <taxon>Prunus</taxon>
    </lineage>
</organism>
<dbReference type="EMBL" id="CM007651">
    <property type="protein sequence ID" value="ONI27393.1"/>
    <property type="molecule type" value="Genomic_DNA"/>
</dbReference>
<dbReference type="Gramene" id="ONI27393">
    <property type="protein sequence ID" value="ONI27393"/>
    <property type="gene ID" value="PRUPE_1G083600"/>
</dbReference>
<sequence>MGGEVNCIEQLQVSKNVFKSLCTILQGSGGLTQTRNVSIKESVAIFLNILLHNLKFRVIGFVYYYSEETNSPQFNNKYYLVDAGYANGQGFLAPYIGTRYHLNEWTRNNRPREIINACFVLHNFIPLKQHNDPVLQDHDWGITSVQVTDHDQWTTFRGMLALQMFHDYQA</sequence>
<evidence type="ECO:0000313" key="2">
    <source>
        <dbReference type="EMBL" id="ONI27393.1"/>
    </source>
</evidence>
<dbReference type="InterPro" id="IPR045249">
    <property type="entry name" value="HARBI1-like"/>
</dbReference>
<evidence type="ECO:0000259" key="1">
    <source>
        <dbReference type="Pfam" id="PF26138"/>
    </source>
</evidence>
<evidence type="ECO:0000313" key="3">
    <source>
        <dbReference type="Proteomes" id="UP000006882"/>
    </source>
</evidence>